<protein>
    <recommendedName>
        <fullName evidence="2">Ribosomal protein bL31m N-terminal domain-containing protein</fullName>
    </recommendedName>
</protein>
<dbReference type="Proteomes" id="UP001303473">
    <property type="component" value="Unassembled WGS sequence"/>
</dbReference>
<feature type="compositionally biased region" description="Low complexity" evidence="1">
    <location>
        <begin position="140"/>
        <end position="158"/>
    </location>
</feature>
<dbReference type="EMBL" id="MU853791">
    <property type="protein sequence ID" value="KAK3940807.1"/>
    <property type="molecule type" value="Genomic_DNA"/>
</dbReference>
<comment type="caution">
    <text evidence="3">The sequence shown here is derived from an EMBL/GenBank/DDBJ whole genome shotgun (WGS) entry which is preliminary data.</text>
</comment>
<accession>A0AAN6N7W4</accession>
<evidence type="ECO:0000259" key="2">
    <source>
        <dbReference type="Pfam" id="PF21492"/>
    </source>
</evidence>
<dbReference type="GO" id="GO:0003735">
    <property type="term" value="F:structural constituent of ribosome"/>
    <property type="evidence" value="ECO:0007669"/>
    <property type="project" value="InterPro"/>
</dbReference>
<dbReference type="AlphaFoldDB" id="A0AAN6N7W4"/>
<dbReference type="Gene3D" id="6.20.130.10">
    <property type="match status" value="1"/>
</dbReference>
<reference evidence="4" key="1">
    <citation type="journal article" date="2023" name="Mol. Phylogenet. Evol.">
        <title>Genome-scale phylogeny and comparative genomics of the fungal order Sordariales.</title>
        <authorList>
            <person name="Hensen N."/>
            <person name="Bonometti L."/>
            <person name="Westerberg I."/>
            <person name="Brannstrom I.O."/>
            <person name="Guillou S."/>
            <person name="Cros-Aarteil S."/>
            <person name="Calhoun S."/>
            <person name="Haridas S."/>
            <person name="Kuo A."/>
            <person name="Mondo S."/>
            <person name="Pangilinan J."/>
            <person name="Riley R."/>
            <person name="LaButti K."/>
            <person name="Andreopoulos B."/>
            <person name="Lipzen A."/>
            <person name="Chen C."/>
            <person name="Yan M."/>
            <person name="Daum C."/>
            <person name="Ng V."/>
            <person name="Clum A."/>
            <person name="Steindorff A."/>
            <person name="Ohm R.A."/>
            <person name="Martin F."/>
            <person name="Silar P."/>
            <person name="Natvig D.O."/>
            <person name="Lalanne C."/>
            <person name="Gautier V."/>
            <person name="Ament-Velasquez S.L."/>
            <person name="Kruys A."/>
            <person name="Hutchinson M.I."/>
            <person name="Powell A.J."/>
            <person name="Barry K."/>
            <person name="Miller A.N."/>
            <person name="Grigoriev I.V."/>
            <person name="Debuchy R."/>
            <person name="Gladieux P."/>
            <person name="Hiltunen Thoren M."/>
            <person name="Johannesson H."/>
        </authorList>
    </citation>
    <scope>NUCLEOTIDE SEQUENCE [LARGE SCALE GENOMIC DNA]</scope>
    <source>
        <strain evidence="4">CBS 340.73</strain>
    </source>
</reference>
<evidence type="ECO:0000256" key="1">
    <source>
        <dbReference type="SAM" id="MobiDB-lite"/>
    </source>
</evidence>
<name>A0AAN6N7W4_9PEZI</name>
<dbReference type="InterPro" id="IPR048874">
    <property type="entry name" value="Ribosomal_bL31m_N"/>
</dbReference>
<dbReference type="PANTHER" id="PTHR28174:SF1">
    <property type="entry name" value="LARGE RIBOSOMAL SUBUNIT PROTEIN BL31M"/>
    <property type="match status" value="1"/>
</dbReference>
<feature type="compositionally biased region" description="Low complexity" evidence="1">
    <location>
        <begin position="17"/>
        <end position="31"/>
    </location>
</feature>
<organism evidence="3 4">
    <name type="scientific">Diplogelasinospora grovesii</name>
    <dbReference type="NCBI Taxonomy" id="303347"/>
    <lineage>
        <taxon>Eukaryota</taxon>
        <taxon>Fungi</taxon>
        <taxon>Dikarya</taxon>
        <taxon>Ascomycota</taxon>
        <taxon>Pezizomycotina</taxon>
        <taxon>Sordariomycetes</taxon>
        <taxon>Sordariomycetidae</taxon>
        <taxon>Sordariales</taxon>
        <taxon>Diplogelasinosporaceae</taxon>
        <taxon>Diplogelasinospora</taxon>
    </lineage>
</organism>
<proteinExistence type="predicted"/>
<dbReference type="GO" id="GO:0005762">
    <property type="term" value="C:mitochondrial large ribosomal subunit"/>
    <property type="evidence" value="ECO:0007669"/>
    <property type="project" value="InterPro"/>
</dbReference>
<sequence>MGARLPTSALRRPSLIPTSSSPSTSTPSPSSLVRNSVQTRNATFVPRPRRPYMFTQLVQLSDGSTFTVRTTSPTALYKSTKDSRNHLLWQPSEKSLRNVELDEAGKLAAFRERFGRGWDLDAKQPTEETTPPITAPQPAAPSSQTTTPAATATQPAQLEEAEEAEDPFDSMTDLISAYAKHDDKLAPQKEEKKLADSKGKGGKGKKK</sequence>
<feature type="region of interest" description="Disordered" evidence="1">
    <location>
        <begin position="118"/>
        <end position="207"/>
    </location>
</feature>
<dbReference type="PANTHER" id="PTHR28174">
    <property type="entry name" value="54S RIBOSOMAL PROTEIN L36, MITOCHONDRIAL"/>
    <property type="match status" value="1"/>
</dbReference>
<feature type="compositionally biased region" description="Polar residues" evidence="1">
    <location>
        <begin position="32"/>
        <end position="42"/>
    </location>
</feature>
<keyword evidence="4" id="KW-1185">Reference proteome</keyword>
<dbReference type="Pfam" id="PF21492">
    <property type="entry name" value="bL31_N"/>
    <property type="match status" value="1"/>
</dbReference>
<feature type="compositionally biased region" description="Basic and acidic residues" evidence="1">
    <location>
        <begin position="179"/>
        <end position="199"/>
    </location>
</feature>
<dbReference type="GO" id="GO:0032543">
    <property type="term" value="P:mitochondrial translation"/>
    <property type="evidence" value="ECO:0007669"/>
    <property type="project" value="InterPro"/>
</dbReference>
<gene>
    <name evidence="3" type="ORF">QBC46DRAFT_384268</name>
</gene>
<feature type="region of interest" description="Disordered" evidence="1">
    <location>
        <begin position="1"/>
        <end position="44"/>
    </location>
</feature>
<feature type="compositionally biased region" description="Acidic residues" evidence="1">
    <location>
        <begin position="159"/>
        <end position="168"/>
    </location>
</feature>
<evidence type="ECO:0000313" key="4">
    <source>
        <dbReference type="Proteomes" id="UP001303473"/>
    </source>
</evidence>
<evidence type="ECO:0000313" key="3">
    <source>
        <dbReference type="EMBL" id="KAK3940807.1"/>
    </source>
</evidence>
<dbReference type="InterPro" id="IPR034600">
    <property type="entry name" value="Ribosomal_bL31m"/>
</dbReference>
<feature type="domain" description="Ribosomal protein bL31m N-terminal" evidence="2">
    <location>
        <begin position="47"/>
        <end position="92"/>
    </location>
</feature>